<feature type="compositionally biased region" description="Low complexity" evidence="1">
    <location>
        <begin position="115"/>
        <end position="126"/>
    </location>
</feature>
<evidence type="ECO:0000256" key="1">
    <source>
        <dbReference type="SAM" id="MobiDB-lite"/>
    </source>
</evidence>
<dbReference type="EMBL" id="ML977349">
    <property type="protein sequence ID" value="KAF2108177.1"/>
    <property type="molecule type" value="Genomic_DNA"/>
</dbReference>
<feature type="region of interest" description="Disordered" evidence="1">
    <location>
        <begin position="108"/>
        <end position="130"/>
    </location>
</feature>
<reference evidence="2" key="1">
    <citation type="journal article" date="2020" name="Stud. Mycol.">
        <title>101 Dothideomycetes genomes: a test case for predicting lifestyles and emergence of pathogens.</title>
        <authorList>
            <person name="Haridas S."/>
            <person name="Albert R."/>
            <person name="Binder M."/>
            <person name="Bloem J."/>
            <person name="Labutti K."/>
            <person name="Salamov A."/>
            <person name="Andreopoulos B."/>
            <person name="Baker S."/>
            <person name="Barry K."/>
            <person name="Bills G."/>
            <person name="Bluhm B."/>
            <person name="Cannon C."/>
            <person name="Castanera R."/>
            <person name="Culley D."/>
            <person name="Daum C."/>
            <person name="Ezra D."/>
            <person name="Gonzalez J."/>
            <person name="Henrissat B."/>
            <person name="Kuo A."/>
            <person name="Liang C."/>
            <person name="Lipzen A."/>
            <person name="Lutzoni F."/>
            <person name="Magnuson J."/>
            <person name="Mondo S."/>
            <person name="Nolan M."/>
            <person name="Ohm R."/>
            <person name="Pangilinan J."/>
            <person name="Park H.-J."/>
            <person name="Ramirez L."/>
            <person name="Alfaro M."/>
            <person name="Sun H."/>
            <person name="Tritt A."/>
            <person name="Yoshinaga Y."/>
            <person name="Zwiers L.-H."/>
            <person name="Turgeon B."/>
            <person name="Goodwin S."/>
            <person name="Spatafora J."/>
            <person name="Crous P."/>
            <person name="Grigoriev I."/>
        </authorList>
    </citation>
    <scope>NUCLEOTIDE SEQUENCE</scope>
    <source>
        <strain evidence="2">CBS 627.86</strain>
    </source>
</reference>
<accession>A0A6A5YP53</accession>
<feature type="region of interest" description="Disordered" evidence="1">
    <location>
        <begin position="186"/>
        <end position="217"/>
    </location>
</feature>
<gene>
    <name evidence="2" type="ORF">BDV96DRAFT_605857</name>
</gene>
<dbReference type="Proteomes" id="UP000799770">
    <property type="component" value="Unassembled WGS sequence"/>
</dbReference>
<protein>
    <submittedName>
        <fullName evidence="2">Uncharacterized protein</fullName>
    </submittedName>
</protein>
<name>A0A6A5YP53_9PLEO</name>
<feature type="compositionally biased region" description="Polar residues" evidence="1">
    <location>
        <begin position="14"/>
        <end position="27"/>
    </location>
</feature>
<evidence type="ECO:0000313" key="3">
    <source>
        <dbReference type="Proteomes" id="UP000799770"/>
    </source>
</evidence>
<feature type="region of interest" description="Disordered" evidence="1">
    <location>
        <begin position="1"/>
        <end position="27"/>
    </location>
</feature>
<sequence length="287" mass="32162">MSSNKNPGRRPTNAWLTDSSQGPVPTEQSCEIREVLASIRKRLGLTMWNFYHDQYERLWVNHPEYDEAAAGMQFIIDHHPDIGADQNRLASILNNGILAPRVKYPTSPHASLVPASSTTTAGSSSSDVQVTVPVLRSQPRDGKQPRLGEDIDDSATPIEHLSDFTRPSGPECFENMLNFETREQQPQTFGDLGPRNSRDNNEPNFLITTGPPARTGRDDLAWARAQRFADSVDLSWLDKQDDYESNISPTTTSFNQPEPLTTEGCTRRAQAHAQFLQDGQHFWSYHG</sequence>
<dbReference type="AlphaFoldDB" id="A0A6A5YP53"/>
<keyword evidence="3" id="KW-1185">Reference proteome</keyword>
<proteinExistence type="predicted"/>
<organism evidence="2 3">
    <name type="scientific">Lophiotrema nucula</name>
    <dbReference type="NCBI Taxonomy" id="690887"/>
    <lineage>
        <taxon>Eukaryota</taxon>
        <taxon>Fungi</taxon>
        <taxon>Dikarya</taxon>
        <taxon>Ascomycota</taxon>
        <taxon>Pezizomycotina</taxon>
        <taxon>Dothideomycetes</taxon>
        <taxon>Pleosporomycetidae</taxon>
        <taxon>Pleosporales</taxon>
        <taxon>Lophiotremataceae</taxon>
        <taxon>Lophiotrema</taxon>
    </lineage>
</organism>
<evidence type="ECO:0000313" key="2">
    <source>
        <dbReference type="EMBL" id="KAF2108177.1"/>
    </source>
</evidence>